<dbReference type="InterPro" id="IPR020846">
    <property type="entry name" value="MFS_dom"/>
</dbReference>
<dbReference type="GO" id="GO:0005886">
    <property type="term" value="C:plasma membrane"/>
    <property type="evidence" value="ECO:0007669"/>
    <property type="project" value="TreeGrafter"/>
</dbReference>
<dbReference type="GO" id="GO:0140115">
    <property type="term" value="P:export across plasma membrane"/>
    <property type="evidence" value="ECO:0007669"/>
    <property type="project" value="UniProtKB-ARBA"/>
</dbReference>
<dbReference type="GO" id="GO:0042908">
    <property type="term" value="P:xenobiotic transport"/>
    <property type="evidence" value="ECO:0007669"/>
    <property type="project" value="UniProtKB-ARBA"/>
</dbReference>
<dbReference type="STRING" id="74348.SAMN04488523_102252"/>
<feature type="transmembrane region" description="Helical" evidence="6">
    <location>
        <begin position="338"/>
        <end position="364"/>
    </location>
</feature>
<feature type="transmembrane region" description="Helical" evidence="6">
    <location>
        <begin position="215"/>
        <end position="236"/>
    </location>
</feature>
<reference evidence="8 9" key="1">
    <citation type="submission" date="2016-10" db="EMBL/GenBank/DDBJ databases">
        <authorList>
            <person name="de Groot N.N."/>
        </authorList>
    </citation>
    <scope>NUCLEOTIDE SEQUENCE [LARGE SCALE GENOMIC DNA]</scope>
    <source>
        <strain evidence="8 9">DSM 11443</strain>
    </source>
</reference>
<dbReference type="GO" id="GO:0022857">
    <property type="term" value="F:transmembrane transporter activity"/>
    <property type="evidence" value="ECO:0007669"/>
    <property type="project" value="InterPro"/>
</dbReference>
<feature type="transmembrane region" description="Helical" evidence="6">
    <location>
        <begin position="248"/>
        <end position="269"/>
    </location>
</feature>
<dbReference type="RefSeq" id="WP_093922483.1">
    <property type="nucleotide sequence ID" value="NZ_FOMW01000002.1"/>
</dbReference>
<dbReference type="Gene3D" id="1.20.1720.10">
    <property type="entry name" value="Multidrug resistance protein D"/>
    <property type="match status" value="1"/>
</dbReference>
<name>A0A1I1UUQ6_9RHOB</name>
<dbReference type="SUPFAM" id="SSF103473">
    <property type="entry name" value="MFS general substrate transporter"/>
    <property type="match status" value="1"/>
</dbReference>
<evidence type="ECO:0000256" key="2">
    <source>
        <dbReference type="ARBA" id="ARBA00022448"/>
    </source>
</evidence>
<protein>
    <submittedName>
        <fullName evidence="8">MFS transporter, DHA1 family, bicyclomycin/chloramphenicol resistance protein</fullName>
    </submittedName>
</protein>
<evidence type="ECO:0000259" key="7">
    <source>
        <dbReference type="PROSITE" id="PS50850"/>
    </source>
</evidence>
<dbReference type="PANTHER" id="PTHR23502:SF132">
    <property type="entry name" value="POLYAMINE TRANSPORTER 2-RELATED"/>
    <property type="match status" value="1"/>
</dbReference>
<feature type="transmembrane region" description="Helical" evidence="6">
    <location>
        <begin position="7"/>
        <end position="27"/>
    </location>
</feature>
<evidence type="ECO:0000256" key="3">
    <source>
        <dbReference type="ARBA" id="ARBA00022692"/>
    </source>
</evidence>
<evidence type="ECO:0000256" key="1">
    <source>
        <dbReference type="ARBA" id="ARBA00004141"/>
    </source>
</evidence>
<dbReference type="AlphaFoldDB" id="A0A1I1UUQ6"/>
<evidence type="ECO:0000256" key="6">
    <source>
        <dbReference type="SAM" id="Phobius"/>
    </source>
</evidence>
<evidence type="ECO:0000313" key="8">
    <source>
        <dbReference type="EMBL" id="SFD74551.1"/>
    </source>
</evidence>
<sequence>MGRIEFVGLVAMMFATIAFSIDAMLPAMPEIANELTPALAHRAPLILTAFLLGMGVGTFLTGPLSDAVGRRPVVIGGAAIYMISAAVAWWADSLEMMLVARVFQGLGAAGPRVVAVAIIRDLYVGREMAKIISIVMIIFTLVPAIAPAMGALIIAWVGWRGIFLAFILFSAISAIWAGLRLPETLAEENRRPFKAKLMIAAVIEILSLRSVRLSILAQSLAMAMLFSTLMLVQPIYSEIYGRAASFPFWFGGIAVVAGSASLLNAVLVVRYGMHRLVSIAFGLQIVLSAVILGFDLSMMAGPYGFAAFLLWQTFVFFQAGLTLGNLNAIAMEPVGHIAGMAASVVGSLSTVLAALIASPVGLMFDGTTRPLITSVLVMAVVALGIMRLMTRGIRVPEAAE</sequence>
<feature type="transmembrane region" description="Helical" evidence="6">
    <location>
        <begin position="97"/>
        <end position="119"/>
    </location>
</feature>
<feature type="transmembrane region" description="Helical" evidence="6">
    <location>
        <begin position="306"/>
        <end position="326"/>
    </location>
</feature>
<evidence type="ECO:0000313" key="9">
    <source>
        <dbReference type="Proteomes" id="UP000198977"/>
    </source>
</evidence>
<feature type="transmembrane region" description="Helical" evidence="6">
    <location>
        <begin position="370"/>
        <end position="389"/>
    </location>
</feature>
<dbReference type="Pfam" id="PF07690">
    <property type="entry name" value="MFS_1"/>
    <property type="match status" value="1"/>
</dbReference>
<dbReference type="InterPro" id="IPR005829">
    <property type="entry name" value="Sugar_transporter_CS"/>
</dbReference>
<feature type="domain" description="Major facilitator superfamily (MFS) profile" evidence="7">
    <location>
        <begin position="6"/>
        <end position="391"/>
    </location>
</feature>
<keyword evidence="3 6" id="KW-0812">Transmembrane</keyword>
<keyword evidence="2" id="KW-0813">Transport</keyword>
<feature type="transmembrane region" description="Helical" evidence="6">
    <location>
        <begin position="131"/>
        <end position="156"/>
    </location>
</feature>
<dbReference type="CDD" id="cd17320">
    <property type="entry name" value="MFS_MdfA_MDR_like"/>
    <property type="match status" value="1"/>
</dbReference>
<feature type="transmembrane region" description="Helical" evidence="6">
    <location>
        <begin position="162"/>
        <end position="181"/>
    </location>
</feature>
<keyword evidence="9" id="KW-1185">Reference proteome</keyword>
<dbReference type="InterPro" id="IPR011701">
    <property type="entry name" value="MFS"/>
</dbReference>
<dbReference type="Proteomes" id="UP000198977">
    <property type="component" value="Unassembled WGS sequence"/>
</dbReference>
<dbReference type="PANTHER" id="PTHR23502">
    <property type="entry name" value="MAJOR FACILITATOR SUPERFAMILY"/>
    <property type="match status" value="1"/>
</dbReference>
<evidence type="ECO:0000256" key="4">
    <source>
        <dbReference type="ARBA" id="ARBA00022989"/>
    </source>
</evidence>
<feature type="transmembrane region" description="Helical" evidence="6">
    <location>
        <begin position="39"/>
        <end position="61"/>
    </location>
</feature>
<keyword evidence="4 6" id="KW-1133">Transmembrane helix</keyword>
<accession>A0A1I1UUQ6</accession>
<dbReference type="PROSITE" id="PS00216">
    <property type="entry name" value="SUGAR_TRANSPORT_1"/>
    <property type="match status" value="1"/>
</dbReference>
<gene>
    <name evidence="8" type="ORF">SAMN04488523_102252</name>
</gene>
<dbReference type="InterPro" id="IPR036259">
    <property type="entry name" value="MFS_trans_sf"/>
</dbReference>
<dbReference type="EMBL" id="FOMW01000002">
    <property type="protein sequence ID" value="SFD74551.1"/>
    <property type="molecule type" value="Genomic_DNA"/>
</dbReference>
<feature type="transmembrane region" description="Helical" evidence="6">
    <location>
        <begin position="73"/>
        <end position="91"/>
    </location>
</feature>
<comment type="subcellular location">
    <subcellularLocation>
        <location evidence="1">Membrane</location>
        <topology evidence="1">Multi-pass membrane protein</topology>
    </subcellularLocation>
</comment>
<dbReference type="OrthoDB" id="9800416at2"/>
<evidence type="ECO:0000256" key="5">
    <source>
        <dbReference type="ARBA" id="ARBA00023136"/>
    </source>
</evidence>
<keyword evidence="5 6" id="KW-0472">Membrane</keyword>
<dbReference type="PROSITE" id="PS50850">
    <property type="entry name" value="MFS"/>
    <property type="match status" value="1"/>
</dbReference>
<organism evidence="8 9">
    <name type="scientific">Sulfitobacter brevis</name>
    <dbReference type="NCBI Taxonomy" id="74348"/>
    <lineage>
        <taxon>Bacteria</taxon>
        <taxon>Pseudomonadati</taxon>
        <taxon>Pseudomonadota</taxon>
        <taxon>Alphaproteobacteria</taxon>
        <taxon>Rhodobacterales</taxon>
        <taxon>Roseobacteraceae</taxon>
        <taxon>Sulfitobacter</taxon>
    </lineage>
</organism>
<proteinExistence type="predicted"/>
<feature type="transmembrane region" description="Helical" evidence="6">
    <location>
        <begin position="276"/>
        <end position="294"/>
    </location>
</feature>